<feature type="domain" description="GRIP" evidence="3">
    <location>
        <begin position="334"/>
        <end position="382"/>
    </location>
</feature>
<feature type="non-terminal residue" evidence="4">
    <location>
        <position position="1"/>
    </location>
</feature>
<feature type="region of interest" description="Disordered" evidence="2">
    <location>
        <begin position="84"/>
        <end position="186"/>
    </location>
</feature>
<name>A0AAQ4E253_AMBAM</name>
<protein>
    <recommendedName>
        <fullName evidence="3">GRIP domain-containing protein</fullName>
    </recommendedName>
</protein>
<gene>
    <name evidence="4" type="ORF">V5799_014742</name>
</gene>
<feature type="coiled-coil region" evidence="1">
    <location>
        <begin position="259"/>
        <end position="286"/>
    </location>
</feature>
<evidence type="ECO:0000259" key="3">
    <source>
        <dbReference type="PROSITE" id="PS50913"/>
    </source>
</evidence>
<feature type="compositionally biased region" description="Acidic residues" evidence="2">
    <location>
        <begin position="158"/>
        <end position="170"/>
    </location>
</feature>
<reference evidence="4 5" key="1">
    <citation type="journal article" date="2023" name="Arcadia Sci">
        <title>De novo assembly of a long-read Amblyomma americanum tick genome.</title>
        <authorList>
            <person name="Chou S."/>
            <person name="Poskanzer K.E."/>
            <person name="Rollins M."/>
            <person name="Thuy-Boun P.S."/>
        </authorList>
    </citation>
    <scope>NUCLEOTIDE SEQUENCE [LARGE SCALE GENOMIC DNA]</scope>
    <source>
        <strain evidence="4">F_SG_1</strain>
        <tissue evidence="4">Salivary glands</tissue>
    </source>
</reference>
<dbReference type="PROSITE" id="PS50913">
    <property type="entry name" value="GRIP"/>
    <property type="match status" value="1"/>
</dbReference>
<keyword evidence="5" id="KW-1185">Reference proteome</keyword>
<evidence type="ECO:0000313" key="5">
    <source>
        <dbReference type="Proteomes" id="UP001321473"/>
    </source>
</evidence>
<dbReference type="EMBL" id="JARKHS020023435">
    <property type="protein sequence ID" value="KAK8768793.1"/>
    <property type="molecule type" value="Genomic_DNA"/>
</dbReference>
<comment type="caution">
    <text evidence="4">The sequence shown here is derived from an EMBL/GenBank/DDBJ whole genome shotgun (WGS) entry which is preliminary data.</text>
</comment>
<evidence type="ECO:0000313" key="4">
    <source>
        <dbReference type="EMBL" id="KAK8768793.1"/>
    </source>
</evidence>
<dbReference type="InterPro" id="IPR000237">
    <property type="entry name" value="GRIP_dom"/>
</dbReference>
<evidence type="ECO:0000256" key="2">
    <source>
        <dbReference type="SAM" id="MobiDB-lite"/>
    </source>
</evidence>
<proteinExistence type="predicted"/>
<evidence type="ECO:0000256" key="1">
    <source>
        <dbReference type="SAM" id="Coils"/>
    </source>
</evidence>
<keyword evidence="1" id="KW-0175">Coiled coil</keyword>
<accession>A0AAQ4E253</accession>
<feature type="compositionally biased region" description="Acidic residues" evidence="2">
    <location>
        <begin position="127"/>
        <end position="138"/>
    </location>
</feature>
<dbReference type="AlphaFoldDB" id="A0AAQ4E253"/>
<organism evidence="4 5">
    <name type="scientific">Amblyomma americanum</name>
    <name type="common">Lone star tick</name>
    <dbReference type="NCBI Taxonomy" id="6943"/>
    <lineage>
        <taxon>Eukaryota</taxon>
        <taxon>Metazoa</taxon>
        <taxon>Ecdysozoa</taxon>
        <taxon>Arthropoda</taxon>
        <taxon>Chelicerata</taxon>
        <taxon>Arachnida</taxon>
        <taxon>Acari</taxon>
        <taxon>Parasitiformes</taxon>
        <taxon>Ixodida</taxon>
        <taxon>Ixodoidea</taxon>
        <taxon>Ixodidae</taxon>
        <taxon>Amblyomminae</taxon>
        <taxon>Amblyomma</taxon>
    </lineage>
</organism>
<sequence>QQSACAYSAAAVPPVETAVSCHRRGSCRSVLHCQRPVETDTYLTPTQRKDRELRQLRAALARATSEARLRDERLHQLTVQLQALQAGSPPQGQDGVASSADDRGAEAASLGDSGISSDVLPSRTESVPEEPEPVEGEEHDGPCSAEAAGLPEAHELPVSEESDDSTESFPEEGTRRRSSGSSSEMLRRKYRQLKHRYEQRTESLLQMLGDLNTNPMLERPLPCDTHGPPTSRHADALWQHVSTCQSTHVTRYLELRPAYESTQERLRHLERELSEARAEIEKQERWHSEMYLKMYRKGQEAAQFERNEELQHRAEAASSTLPPGGAFRGNPGTERQAEYTLRFLKDAVFYFLTDRSDCRGHLSAIQSILGFSEAERAAVAKAWRHRGRL</sequence>
<dbReference type="Proteomes" id="UP001321473">
    <property type="component" value="Unassembled WGS sequence"/>
</dbReference>